<sequence length="462" mass="48554">MSYLKTNKFLFNTLMALLLMFSIVGEVGAQQSGATDFNINSSSIAQRRAGNASSPTNFARNNPGFDPCLSPTGIQSGARCDGETNPASGTIPLLSARNVGGATNDDNNRQGGFFHATSYGAVTDNMFGAVSKTCGPDNICDNADDDPTLCGDPAFDTGVVTGQNCGNLRYNPVRQEMQIPIGSNNFHSVNFPLRRFFSLEMVSEDKDLDADGVADYDLFGSPSGSPILATPDRTSFCGYTAPTVSESGVAVPNDPNLKTPCQGPLFFAGIGTGFSSDFTFRRAPSAGTFNCGKDPRLATVQTTTDLTCSVMGIIMETQLETGFPDQHTEIGAYFHVTNADCIGSSSGIGGNNDCHASNINPATGNTLSLTNSHTPAAFRGGGDPVPPMITVNWAQHITDPDVAGAIDPNQPAAFSATMAGSFEMCNRDVWTTCNQTFPAVNAPTGESQTRGDPDFLIGTDPN</sequence>
<gene>
    <name evidence="3" type="ORF">MNODULE_17115</name>
</gene>
<feature type="compositionally biased region" description="Polar residues" evidence="1">
    <location>
        <begin position="440"/>
        <end position="450"/>
    </location>
</feature>
<keyword evidence="4" id="KW-1185">Reference proteome</keyword>
<dbReference type="RefSeq" id="WP_168062145.1">
    <property type="nucleotide sequence ID" value="NZ_VTOW01000003.1"/>
</dbReference>
<dbReference type="Proteomes" id="UP000534783">
    <property type="component" value="Unassembled WGS sequence"/>
</dbReference>
<evidence type="ECO:0000313" key="4">
    <source>
        <dbReference type="Proteomes" id="UP000534783"/>
    </source>
</evidence>
<accession>A0A7X6ICA9</accession>
<proteinExistence type="predicted"/>
<comment type="caution">
    <text evidence="3">The sequence shown here is derived from an EMBL/GenBank/DDBJ whole genome shotgun (WGS) entry which is preliminary data.</text>
</comment>
<evidence type="ECO:0000256" key="1">
    <source>
        <dbReference type="SAM" id="MobiDB-lite"/>
    </source>
</evidence>
<feature type="chain" id="PRO_5031481374" evidence="2">
    <location>
        <begin position="30"/>
        <end position="462"/>
    </location>
</feature>
<dbReference type="AlphaFoldDB" id="A0A7X6ICA9"/>
<evidence type="ECO:0000313" key="3">
    <source>
        <dbReference type="EMBL" id="NKE72473.1"/>
    </source>
</evidence>
<dbReference type="EMBL" id="VTOW01000003">
    <property type="protein sequence ID" value="NKE72473.1"/>
    <property type="molecule type" value="Genomic_DNA"/>
</dbReference>
<evidence type="ECO:0000256" key="2">
    <source>
        <dbReference type="SAM" id="SignalP"/>
    </source>
</evidence>
<keyword evidence="2" id="KW-0732">Signal</keyword>
<organism evidence="3 4">
    <name type="scientific">Candidatus Manganitrophus noduliformans</name>
    <dbReference type="NCBI Taxonomy" id="2606439"/>
    <lineage>
        <taxon>Bacteria</taxon>
        <taxon>Pseudomonadati</taxon>
        <taxon>Nitrospirota</taxon>
        <taxon>Nitrospiria</taxon>
        <taxon>Candidatus Troglogloeales</taxon>
        <taxon>Candidatus Manganitrophaceae</taxon>
        <taxon>Candidatus Manganitrophus</taxon>
    </lineage>
</organism>
<protein>
    <submittedName>
        <fullName evidence="3">Uncharacterized protein</fullName>
    </submittedName>
</protein>
<reference evidence="3 4" key="1">
    <citation type="journal article" date="2020" name="Nature">
        <title>Bacterial chemolithoautotrophy via manganese oxidation.</title>
        <authorList>
            <person name="Yu H."/>
            <person name="Leadbetter J.R."/>
        </authorList>
    </citation>
    <scope>NUCLEOTIDE SEQUENCE [LARGE SCALE GENOMIC DNA]</scope>
    <source>
        <strain evidence="3 4">Mn-1</strain>
    </source>
</reference>
<feature type="region of interest" description="Disordered" evidence="1">
    <location>
        <begin position="440"/>
        <end position="462"/>
    </location>
</feature>
<name>A0A7X6ICA9_9BACT</name>
<feature type="signal peptide" evidence="2">
    <location>
        <begin position="1"/>
        <end position="29"/>
    </location>
</feature>